<accession>J9A4D4</accession>
<comment type="caution">
    <text evidence="1">The sequence shown here is derived from an EMBL/GenBank/DDBJ whole genome shotgun (WGS) entry which is preliminary data.</text>
</comment>
<reference evidence="1 2" key="1">
    <citation type="journal article" date="2012" name="J. Bacteriol.">
        <title>Genome Sequence of Strain IMCC14465, Isolated from the East Sea, Belonging to the PS1 Clade of Alphaproteobacteria.</title>
        <authorList>
            <person name="Yang S.J."/>
            <person name="Kang I."/>
            <person name="Cho J.C."/>
        </authorList>
    </citation>
    <scope>NUCLEOTIDE SEQUENCE [LARGE SCALE GENOMIC DNA]</scope>
    <source>
        <strain evidence="1 2">IMCC14465</strain>
    </source>
</reference>
<gene>
    <name evidence="1" type="ORF">IMCC14465_10060</name>
</gene>
<evidence type="ECO:0000313" key="1">
    <source>
        <dbReference type="EMBL" id="EJW21210.1"/>
    </source>
</evidence>
<organism evidence="1 2">
    <name type="scientific">alpha proteobacterium IMCC14465</name>
    <dbReference type="NCBI Taxonomy" id="1220535"/>
    <lineage>
        <taxon>Bacteria</taxon>
        <taxon>Pseudomonadati</taxon>
        <taxon>Pseudomonadota</taxon>
        <taxon>Alphaproteobacteria</taxon>
        <taxon>PS1 clade</taxon>
    </lineage>
</organism>
<evidence type="ECO:0000313" key="2">
    <source>
        <dbReference type="Proteomes" id="UP000004836"/>
    </source>
</evidence>
<dbReference type="EMBL" id="ALYF01000003">
    <property type="protein sequence ID" value="EJW21210.1"/>
    <property type="molecule type" value="Genomic_DNA"/>
</dbReference>
<proteinExistence type="predicted"/>
<name>J9A4D4_9PROT</name>
<keyword evidence="2" id="KW-1185">Reference proteome</keyword>
<dbReference type="Proteomes" id="UP000004836">
    <property type="component" value="Unassembled WGS sequence"/>
</dbReference>
<protein>
    <submittedName>
        <fullName evidence="1">Uncharacterized protein</fullName>
    </submittedName>
</protein>
<sequence length="40" mass="4527">MIINNLPIDKRKYPTAGAGYAVIHCHVMTKCDVSFFKSEK</sequence>
<dbReference type="AlphaFoldDB" id="J9A4D4"/>